<dbReference type="Gene3D" id="3.40.50.720">
    <property type="entry name" value="NAD(P)-binding Rossmann-like Domain"/>
    <property type="match status" value="1"/>
</dbReference>
<evidence type="ECO:0000259" key="1">
    <source>
        <dbReference type="Pfam" id="PF02625"/>
    </source>
</evidence>
<accession>A0A351U7A5</accession>
<dbReference type="Pfam" id="PF02625">
    <property type="entry name" value="XdhC_CoxI"/>
    <property type="match status" value="1"/>
</dbReference>
<gene>
    <name evidence="3" type="ORF">GXY80_14875</name>
</gene>
<feature type="domain" description="XdhC Rossmann" evidence="2">
    <location>
        <begin position="184"/>
        <end position="326"/>
    </location>
</feature>
<dbReference type="AlphaFoldDB" id="A0A351U7A5"/>
<comment type="caution">
    <text evidence="3">The sequence shown here is derived from an EMBL/GenBank/DDBJ whole genome shotgun (WGS) entry which is preliminary data.</text>
</comment>
<dbReference type="Proteomes" id="UP000777265">
    <property type="component" value="Unassembled WGS sequence"/>
</dbReference>
<evidence type="ECO:0000259" key="2">
    <source>
        <dbReference type="Pfam" id="PF13478"/>
    </source>
</evidence>
<protein>
    <submittedName>
        <fullName evidence="3">XdhC family protein</fullName>
    </submittedName>
</protein>
<dbReference type="PANTHER" id="PTHR30388">
    <property type="entry name" value="ALDEHYDE OXIDOREDUCTASE MOLYBDENUM COFACTOR ASSEMBLY PROTEIN"/>
    <property type="match status" value="1"/>
</dbReference>
<evidence type="ECO:0000313" key="4">
    <source>
        <dbReference type="Proteomes" id="UP000777265"/>
    </source>
</evidence>
<feature type="domain" description="XdhC- CoxI" evidence="1">
    <location>
        <begin position="11"/>
        <end position="76"/>
    </location>
</feature>
<dbReference type="PANTHER" id="PTHR30388:SF6">
    <property type="entry name" value="XANTHINE DEHYDROGENASE SUBUNIT A-RELATED"/>
    <property type="match status" value="1"/>
</dbReference>
<reference evidence="3" key="1">
    <citation type="journal article" date="2020" name="Biotechnol. Biofuels">
        <title>New insights from the biogas microbiome by comprehensive genome-resolved metagenomics of nearly 1600 species originating from multiple anaerobic digesters.</title>
        <authorList>
            <person name="Campanaro S."/>
            <person name="Treu L."/>
            <person name="Rodriguez-R L.M."/>
            <person name="Kovalovszki A."/>
            <person name="Ziels R.M."/>
            <person name="Maus I."/>
            <person name="Zhu X."/>
            <person name="Kougias P.G."/>
            <person name="Basile A."/>
            <person name="Luo G."/>
            <person name="Schluter A."/>
            <person name="Konstantinidis K.T."/>
            <person name="Angelidaki I."/>
        </authorList>
    </citation>
    <scope>NUCLEOTIDE SEQUENCE</scope>
    <source>
        <strain evidence="3">AS06rmzACSIP_7</strain>
    </source>
</reference>
<dbReference type="EMBL" id="JAAYEE010000289">
    <property type="protein sequence ID" value="NLW36738.1"/>
    <property type="molecule type" value="Genomic_DNA"/>
</dbReference>
<evidence type="ECO:0000313" key="3">
    <source>
        <dbReference type="EMBL" id="NLW36738.1"/>
    </source>
</evidence>
<dbReference type="Pfam" id="PF13478">
    <property type="entry name" value="XdhC_C"/>
    <property type="match status" value="1"/>
</dbReference>
<dbReference type="InterPro" id="IPR052698">
    <property type="entry name" value="MoCofactor_Util/Proc"/>
</dbReference>
<organism evidence="3 4">
    <name type="scientific">Syntrophorhabdus aromaticivorans</name>
    <dbReference type="NCBI Taxonomy" id="328301"/>
    <lineage>
        <taxon>Bacteria</taxon>
        <taxon>Pseudomonadati</taxon>
        <taxon>Thermodesulfobacteriota</taxon>
        <taxon>Syntrophorhabdia</taxon>
        <taxon>Syntrophorhabdales</taxon>
        <taxon>Syntrophorhabdaceae</taxon>
        <taxon>Syntrophorhabdus</taxon>
    </lineage>
</organism>
<reference evidence="3" key="2">
    <citation type="submission" date="2020-01" db="EMBL/GenBank/DDBJ databases">
        <authorList>
            <person name="Campanaro S."/>
        </authorList>
    </citation>
    <scope>NUCLEOTIDE SEQUENCE</scope>
    <source>
        <strain evidence="3">AS06rmzACSIP_7</strain>
    </source>
</reference>
<proteinExistence type="predicted"/>
<sequence>MNLYETMGLYLDEGKAGIIATVVKKTGAAPRDEGAKMFVGEDKKSYGTVGGGSVEAQVYDEALRLMGARKVKVLHFRMDARAVADDGMLCGGNVDIFLEPLLGVHKEVYEGVRHCEARGRKAVVVTRFGSGSLLKTLFDTYGNIWGDAVPDEERKGFFRLLEETKVRLIGDSLVVEPVTIAPALYIFGAGHVSQFLSKVAKMVDFNVVVIDDRVEFANHERFPEADSVVVEDFQKVFDTLVFTGNEYVVIVTRGHAHDAAILEETVKRKTRYTGMIGSRRKVKMVLEHLREKGADPEALDKVHSPIGLDIHSETPQEIAISIVAELIQVRGGL</sequence>
<dbReference type="InterPro" id="IPR027051">
    <property type="entry name" value="XdhC_Rossmann_dom"/>
</dbReference>
<dbReference type="STRING" id="909663.GCA_000512235_00967"/>
<dbReference type="InterPro" id="IPR003777">
    <property type="entry name" value="XdhC_CoxI"/>
</dbReference>
<name>A0A351U7A5_9BACT</name>